<name>A0ABS7CC81_9BACL</name>
<keyword evidence="3" id="KW-1185">Reference proteome</keyword>
<dbReference type="Proteomes" id="UP001519887">
    <property type="component" value="Unassembled WGS sequence"/>
</dbReference>
<evidence type="ECO:0000256" key="1">
    <source>
        <dbReference type="SAM" id="MobiDB-lite"/>
    </source>
</evidence>
<evidence type="ECO:0000313" key="3">
    <source>
        <dbReference type="Proteomes" id="UP001519887"/>
    </source>
</evidence>
<comment type="caution">
    <text evidence="2">The sequence shown here is derived from an EMBL/GenBank/DDBJ whole genome shotgun (WGS) entry which is preliminary data.</text>
</comment>
<feature type="region of interest" description="Disordered" evidence="1">
    <location>
        <begin position="72"/>
        <end position="97"/>
    </location>
</feature>
<proteinExistence type="predicted"/>
<dbReference type="EMBL" id="JAHZIK010001218">
    <property type="protein sequence ID" value="MBW7458496.1"/>
    <property type="molecule type" value="Genomic_DNA"/>
</dbReference>
<evidence type="ECO:0000313" key="2">
    <source>
        <dbReference type="EMBL" id="MBW7458496.1"/>
    </source>
</evidence>
<reference evidence="2 3" key="1">
    <citation type="submission" date="2021-07" db="EMBL/GenBank/DDBJ databases">
        <title>Paenibacillus radiodurans sp. nov., isolated from the southeastern edge of Tengger Desert.</title>
        <authorList>
            <person name="Zhang G."/>
        </authorList>
    </citation>
    <scope>NUCLEOTIDE SEQUENCE [LARGE SCALE GENOMIC DNA]</scope>
    <source>
        <strain evidence="2 3">CCM 7311</strain>
    </source>
</reference>
<evidence type="ECO:0008006" key="4">
    <source>
        <dbReference type="Google" id="ProtNLM"/>
    </source>
</evidence>
<accession>A0ABS7CC81</accession>
<dbReference type="RefSeq" id="WP_210037227.1">
    <property type="nucleotide sequence ID" value="NZ_JBHLVU010000004.1"/>
</dbReference>
<sequence>MSLLQKEWEARLELIRSIANSQQAIARILDSVAGISEYSPGMAKSISENMRSLTAMQMSIAETVGLVRLRRPKQGKPGRPWLRAGLLPGAAGNPDQS</sequence>
<organism evidence="2 3">
    <name type="scientific">Paenibacillus sepulcri</name>
    <dbReference type="NCBI Taxonomy" id="359917"/>
    <lineage>
        <taxon>Bacteria</taxon>
        <taxon>Bacillati</taxon>
        <taxon>Bacillota</taxon>
        <taxon>Bacilli</taxon>
        <taxon>Bacillales</taxon>
        <taxon>Paenibacillaceae</taxon>
        <taxon>Paenibacillus</taxon>
    </lineage>
</organism>
<gene>
    <name evidence="2" type="ORF">K0U00_31090</name>
</gene>
<protein>
    <recommendedName>
        <fullName evidence="4">MarR family transcriptional regulator</fullName>
    </recommendedName>
</protein>